<evidence type="ECO:0000256" key="2">
    <source>
        <dbReference type="SAM" id="MobiDB-lite"/>
    </source>
</evidence>
<comment type="caution">
    <text evidence="3">The sequence shown here is derived from an EMBL/GenBank/DDBJ whole genome shotgun (WGS) entry which is preliminary data.</text>
</comment>
<feature type="coiled-coil region" evidence="1">
    <location>
        <begin position="98"/>
        <end position="154"/>
    </location>
</feature>
<evidence type="ECO:0000313" key="3">
    <source>
        <dbReference type="EMBL" id="CAJ2513640.1"/>
    </source>
</evidence>
<evidence type="ECO:0000256" key="1">
    <source>
        <dbReference type="SAM" id="Coils"/>
    </source>
</evidence>
<feature type="compositionally biased region" description="Basic and acidic residues" evidence="2">
    <location>
        <begin position="16"/>
        <end position="26"/>
    </location>
</feature>
<dbReference type="Proteomes" id="UP001295740">
    <property type="component" value="Unassembled WGS sequence"/>
</dbReference>
<name>A0AAI8YQM0_9PEZI</name>
<feature type="region of interest" description="Disordered" evidence="2">
    <location>
        <begin position="1"/>
        <end position="46"/>
    </location>
</feature>
<protein>
    <submittedName>
        <fullName evidence="3">Uu.00g017590.m01.CDS01</fullName>
    </submittedName>
</protein>
<keyword evidence="1" id="KW-0175">Coiled coil</keyword>
<reference evidence="3" key="1">
    <citation type="submission" date="2023-10" db="EMBL/GenBank/DDBJ databases">
        <authorList>
            <person name="Hackl T."/>
        </authorList>
    </citation>
    <scope>NUCLEOTIDE SEQUENCE</scope>
</reference>
<gene>
    <name evidence="3" type="ORF">KHLLAP_LOCUS14108</name>
</gene>
<keyword evidence="4" id="KW-1185">Reference proteome</keyword>
<accession>A0AAI8YQM0</accession>
<sequence length="429" mass="49524">MGKTRAWQARALGKAVQEKVAQRKTEQPPNKKYTNKGMQESTHPGLSWEKYATKTYAPTKRTLGFGDLASSNGNQHFAERVGEVMDSDQDIAMTEWEKQQIEVKGEQQQTEIKEEEKQTDIDILAHAPKEPRYASQMEVEEEQQQIKVEEEKQKDIDILARTPKGPRFAFRQPGPDGYGGYSKTRHRIDLPDRVVRKSLEELLLENPDKQLKGIDQSTLDLAANTILQIANEATQRWLRRWCPRMPWKEVFDAIRAEGTEEHDNTNIYLVPKESLDLEGQSSVILAQVFRQCHGVRKKGSPTQPSDVIQILVKCALLCGMLKDEKHKVLLQKAKEQLQWLPVDLEAQERYAYVQALVDLKQLDKKLEDLRKMPYAMRWTDEQRESLLKAEELTILNRAFFDFELERVAFRLELLKTIQVLHQSTSTSAD</sequence>
<evidence type="ECO:0000313" key="4">
    <source>
        <dbReference type="Proteomes" id="UP001295740"/>
    </source>
</evidence>
<feature type="region of interest" description="Disordered" evidence="2">
    <location>
        <begin position="165"/>
        <end position="184"/>
    </location>
</feature>
<dbReference type="AlphaFoldDB" id="A0AAI8YQM0"/>
<organism evidence="3 4">
    <name type="scientific">Anthostomella pinea</name>
    <dbReference type="NCBI Taxonomy" id="933095"/>
    <lineage>
        <taxon>Eukaryota</taxon>
        <taxon>Fungi</taxon>
        <taxon>Dikarya</taxon>
        <taxon>Ascomycota</taxon>
        <taxon>Pezizomycotina</taxon>
        <taxon>Sordariomycetes</taxon>
        <taxon>Xylariomycetidae</taxon>
        <taxon>Xylariales</taxon>
        <taxon>Xylariaceae</taxon>
        <taxon>Anthostomella</taxon>
    </lineage>
</organism>
<dbReference type="EMBL" id="CAUWAG010000020">
    <property type="protein sequence ID" value="CAJ2513640.1"/>
    <property type="molecule type" value="Genomic_DNA"/>
</dbReference>
<proteinExistence type="predicted"/>